<reference evidence="3 4" key="1">
    <citation type="journal article" date="2023" name="BMC Biol.">
        <title>The compact genome of the sponge Oopsacas minuta (Hexactinellida) is lacking key metazoan core genes.</title>
        <authorList>
            <person name="Santini S."/>
            <person name="Schenkelaars Q."/>
            <person name="Jourda C."/>
            <person name="Duchesne M."/>
            <person name="Belahbib H."/>
            <person name="Rocher C."/>
            <person name="Selva M."/>
            <person name="Riesgo A."/>
            <person name="Vervoort M."/>
            <person name="Leys S.P."/>
            <person name="Kodjabachian L."/>
            <person name="Le Bivic A."/>
            <person name="Borchiellini C."/>
            <person name="Claverie J.M."/>
            <person name="Renard E."/>
        </authorList>
    </citation>
    <scope>NUCLEOTIDE SEQUENCE [LARGE SCALE GENOMIC DNA]</scope>
    <source>
        <strain evidence="3">SPO-2</strain>
    </source>
</reference>
<protein>
    <submittedName>
        <fullName evidence="3">Dolichyldiphosphatase 1</fullName>
    </submittedName>
</protein>
<gene>
    <name evidence="3" type="ORF">LOD99_4167</name>
</gene>
<feature type="transmembrane region" description="Helical" evidence="1">
    <location>
        <begin position="50"/>
        <end position="70"/>
    </location>
</feature>
<evidence type="ECO:0000259" key="2">
    <source>
        <dbReference type="SMART" id="SM00014"/>
    </source>
</evidence>
<accession>A0AAV7JXL7</accession>
<evidence type="ECO:0000313" key="3">
    <source>
        <dbReference type="EMBL" id="KAI6652781.1"/>
    </source>
</evidence>
<dbReference type="EMBL" id="JAKMXF010000297">
    <property type="protein sequence ID" value="KAI6652781.1"/>
    <property type="molecule type" value="Genomic_DNA"/>
</dbReference>
<dbReference type="SUPFAM" id="SSF48317">
    <property type="entry name" value="Acid phosphatase/Vanadium-dependent haloperoxidase"/>
    <property type="match status" value="1"/>
</dbReference>
<feature type="transmembrane region" description="Helical" evidence="1">
    <location>
        <begin position="22"/>
        <end position="43"/>
    </location>
</feature>
<keyword evidence="1" id="KW-0812">Transmembrane</keyword>
<dbReference type="AlphaFoldDB" id="A0AAV7JXL7"/>
<dbReference type="PANTHER" id="PTHR14969">
    <property type="entry name" value="SPHINGOSINE-1-PHOSPHATE PHOSPHOHYDROLASE"/>
    <property type="match status" value="1"/>
</dbReference>
<dbReference type="InterPro" id="IPR000326">
    <property type="entry name" value="PAP2/HPO"/>
</dbReference>
<dbReference type="SMART" id="SM00014">
    <property type="entry name" value="acidPPc"/>
    <property type="match status" value="1"/>
</dbReference>
<name>A0AAV7JXL7_9METZ</name>
<keyword evidence="4" id="KW-1185">Reference proteome</keyword>
<dbReference type="GO" id="GO:0042392">
    <property type="term" value="F:sphingosine-1-phosphate phosphatase activity"/>
    <property type="evidence" value="ECO:0007669"/>
    <property type="project" value="TreeGrafter"/>
</dbReference>
<dbReference type="Proteomes" id="UP001165289">
    <property type="component" value="Unassembled WGS sequence"/>
</dbReference>
<keyword evidence="1" id="KW-0472">Membrane</keyword>
<feature type="transmembrane region" description="Helical" evidence="1">
    <location>
        <begin position="90"/>
        <end position="109"/>
    </location>
</feature>
<dbReference type="InterPro" id="IPR036938">
    <property type="entry name" value="PAP2/HPO_sf"/>
</dbReference>
<proteinExistence type="predicted"/>
<dbReference type="Pfam" id="PF01569">
    <property type="entry name" value="PAP2"/>
    <property type="match status" value="1"/>
</dbReference>
<evidence type="ECO:0000313" key="4">
    <source>
        <dbReference type="Proteomes" id="UP001165289"/>
    </source>
</evidence>
<evidence type="ECO:0000256" key="1">
    <source>
        <dbReference type="SAM" id="Phobius"/>
    </source>
</evidence>
<feature type="transmembrane region" description="Helical" evidence="1">
    <location>
        <begin position="148"/>
        <end position="165"/>
    </location>
</feature>
<comment type="caution">
    <text evidence="3">The sequence shown here is derived from an EMBL/GenBank/DDBJ whole genome shotgun (WGS) entry which is preliminary data.</text>
</comment>
<keyword evidence="1" id="KW-1133">Transmembrane helix</keyword>
<feature type="transmembrane region" description="Helical" evidence="1">
    <location>
        <begin position="121"/>
        <end position="142"/>
    </location>
</feature>
<dbReference type="PANTHER" id="PTHR14969:SF59">
    <property type="entry name" value="DOLICHYLDIPHOSPHATASE"/>
    <property type="match status" value="1"/>
</dbReference>
<dbReference type="Gene3D" id="1.20.144.10">
    <property type="entry name" value="Phosphatidic acid phosphatase type 2/haloperoxidase"/>
    <property type="match status" value="1"/>
</dbReference>
<sequence length="213" mass="24568">MEWETLSLTCVEHQKDDLFAKLMALFSLSPLVISISLATFMFCKRDTYSIIFSIGLVLNFVMVQVEKIIIKEPRPPGGPGERSLFQYGMPSMHCQFVSFFALFLTLSIILRWKMSLSSKSFYLFAINVILFGTCVSRVYLLYHTVRQVIVGVVVGACLGVTWYYLTKWVSYYVNRFILSSTIAEYFCIRNLGHLEDATQFEYDIAMRSLMKNQ</sequence>
<feature type="domain" description="Phosphatidic acid phosphatase type 2/haloperoxidase" evidence="2">
    <location>
        <begin position="49"/>
        <end position="163"/>
    </location>
</feature>
<organism evidence="3 4">
    <name type="scientific">Oopsacas minuta</name>
    <dbReference type="NCBI Taxonomy" id="111878"/>
    <lineage>
        <taxon>Eukaryota</taxon>
        <taxon>Metazoa</taxon>
        <taxon>Porifera</taxon>
        <taxon>Hexactinellida</taxon>
        <taxon>Hexasterophora</taxon>
        <taxon>Lyssacinosida</taxon>
        <taxon>Leucopsacidae</taxon>
        <taxon>Oopsacas</taxon>
    </lineage>
</organism>